<evidence type="ECO:0000313" key="1">
    <source>
        <dbReference type="EMBL" id="CAB4125647.1"/>
    </source>
</evidence>
<dbReference type="InterPro" id="IPR003615">
    <property type="entry name" value="HNH_nuc"/>
</dbReference>
<sequence>MKICVKCKINKSLIEFNKETKQKDGLRLQCKICRKTYHEARKNEFKMLYQINKEQIKAYKKIYNRNNKIKISTRISIYAKNNRGKINAKIAKYRISKTQATPLWLTLFQLKQIESIYRLASTLQRLNNIKYHVDHIVPLQGKTVSGLHVPWNLQILTAQNNISKSNSLPFK</sequence>
<dbReference type="EMBL" id="LR796189">
    <property type="protein sequence ID" value="CAB4125647.1"/>
    <property type="molecule type" value="Genomic_DNA"/>
</dbReference>
<protein>
    <submittedName>
        <fullName evidence="1">HNHc domain containing protein</fullName>
    </submittedName>
</protein>
<proteinExistence type="predicted"/>
<organism evidence="1">
    <name type="scientific">uncultured Caudovirales phage</name>
    <dbReference type="NCBI Taxonomy" id="2100421"/>
    <lineage>
        <taxon>Viruses</taxon>
        <taxon>Duplodnaviria</taxon>
        <taxon>Heunggongvirae</taxon>
        <taxon>Uroviricota</taxon>
        <taxon>Caudoviricetes</taxon>
        <taxon>Peduoviridae</taxon>
        <taxon>Maltschvirus</taxon>
        <taxon>Maltschvirus maltsch</taxon>
    </lineage>
</organism>
<reference evidence="1" key="1">
    <citation type="submission" date="2020-04" db="EMBL/GenBank/DDBJ databases">
        <authorList>
            <person name="Chiriac C."/>
            <person name="Salcher M."/>
            <person name="Ghai R."/>
            <person name="Kavagutti S V."/>
        </authorList>
    </citation>
    <scope>NUCLEOTIDE SEQUENCE</scope>
</reference>
<accession>A0A6J5KX89</accession>
<dbReference type="CDD" id="cd00085">
    <property type="entry name" value="HNHc"/>
    <property type="match status" value="1"/>
</dbReference>
<name>A0A6J5KX89_9CAUD</name>
<gene>
    <name evidence="1" type="ORF">UFOVP53_190</name>
</gene>